<evidence type="ECO:0000313" key="1">
    <source>
        <dbReference type="EMBL" id="KGO90575.1"/>
    </source>
</evidence>
<comment type="caution">
    <text evidence="1">The sequence shown here is derived from an EMBL/GenBank/DDBJ whole genome shotgun (WGS) entry which is preliminary data.</text>
</comment>
<sequence length="76" mass="9088">MTERNTKDIFRRKRPLQTDTFIKYFSGSKKQQLLNSIDKAWIKYENNTQKNLYLPERCTNHNRKKLPSVSKAIAKD</sequence>
<organism evidence="1 2">
    <name type="scientific">Flavobacterium suncheonense GH29-5 = DSM 17707</name>
    <dbReference type="NCBI Taxonomy" id="1121899"/>
    <lineage>
        <taxon>Bacteria</taxon>
        <taxon>Pseudomonadati</taxon>
        <taxon>Bacteroidota</taxon>
        <taxon>Flavobacteriia</taxon>
        <taxon>Flavobacteriales</taxon>
        <taxon>Flavobacteriaceae</taxon>
        <taxon>Flavobacterium</taxon>
    </lineage>
</organism>
<evidence type="ECO:0000313" key="2">
    <source>
        <dbReference type="Proteomes" id="UP000030121"/>
    </source>
</evidence>
<protein>
    <submittedName>
        <fullName evidence="1">Uncharacterized protein</fullName>
    </submittedName>
</protein>
<reference evidence="1 2" key="1">
    <citation type="submission" date="2013-09" db="EMBL/GenBank/DDBJ databases">
        <authorList>
            <person name="Zeng Z."/>
            <person name="Chen C."/>
        </authorList>
    </citation>
    <scope>NUCLEOTIDE SEQUENCE [LARGE SCALE GENOMIC DNA]</scope>
    <source>
        <strain evidence="1 2">GH29-5</strain>
    </source>
</reference>
<accession>A0A0A2MQP0</accession>
<name>A0A0A2MQP0_9FLAO</name>
<dbReference type="Proteomes" id="UP000030121">
    <property type="component" value="Unassembled WGS sequence"/>
</dbReference>
<gene>
    <name evidence="1" type="ORF">Q764_00180</name>
</gene>
<dbReference type="EMBL" id="JRLW01000001">
    <property type="protein sequence ID" value="KGO90575.1"/>
    <property type="molecule type" value="Genomic_DNA"/>
</dbReference>
<dbReference type="AlphaFoldDB" id="A0A0A2MQP0"/>
<keyword evidence="2" id="KW-1185">Reference proteome</keyword>
<proteinExistence type="predicted"/>